<evidence type="ECO:0000313" key="1">
    <source>
        <dbReference type="EMBL" id="PSR56056.1"/>
    </source>
</evidence>
<comment type="caution">
    <text evidence="1">The sequence shown here is derived from an EMBL/GenBank/DDBJ whole genome shotgun (WGS) entry which is preliminary data.</text>
</comment>
<gene>
    <name evidence="1" type="ORF">AHMF7605_22420</name>
</gene>
<accession>A0A2T2YKL5</accession>
<keyword evidence="2" id="KW-1185">Reference proteome</keyword>
<proteinExistence type="predicted"/>
<protein>
    <submittedName>
        <fullName evidence="1">Uncharacterized protein</fullName>
    </submittedName>
</protein>
<sequence length="62" mass="7366">MNAYTISYKHYKVDGHKRLDVIVYQNGTWINKFLTKEAEKNKTYAANLVNALRRKEARTFPF</sequence>
<organism evidence="1 2">
    <name type="scientific">Adhaeribacter arboris</name>
    <dbReference type="NCBI Taxonomy" id="2072846"/>
    <lineage>
        <taxon>Bacteria</taxon>
        <taxon>Pseudomonadati</taxon>
        <taxon>Bacteroidota</taxon>
        <taxon>Cytophagia</taxon>
        <taxon>Cytophagales</taxon>
        <taxon>Hymenobacteraceae</taxon>
        <taxon>Adhaeribacter</taxon>
    </lineage>
</organism>
<dbReference type="AlphaFoldDB" id="A0A2T2YKL5"/>
<reference evidence="1 2" key="1">
    <citation type="submission" date="2018-03" db="EMBL/GenBank/DDBJ databases">
        <title>Adhaeribacter sp. HMF7605 Genome sequencing and assembly.</title>
        <authorList>
            <person name="Kang H."/>
            <person name="Kang J."/>
            <person name="Cha I."/>
            <person name="Kim H."/>
            <person name="Joh K."/>
        </authorList>
    </citation>
    <scope>NUCLEOTIDE SEQUENCE [LARGE SCALE GENOMIC DNA]</scope>
    <source>
        <strain evidence="1 2">HMF7605</strain>
    </source>
</reference>
<dbReference type="Proteomes" id="UP000240357">
    <property type="component" value="Unassembled WGS sequence"/>
</dbReference>
<evidence type="ECO:0000313" key="2">
    <source>
        <dbReference type="Proteomes" id="UP000240357"/>
    </source>
</evidence>
<dbReference type="EMBL" id="PYFT01000001">
    <property type="protein sequence ID" value="PSR56056.1"/>
    <property type="molecule type" value="Genomic_DNA"/>
</dbReference>
<name>A0A2T2YKL5_9BACT</name>
<dbReference type="RefSeq" id="WP_106932234.1">
    <property type="nucleotide sequence ID" value="NZ_PYFT01000001.1"/>
</dbReference>